<evidence type="ECO:0000313" key="12">
    <source>
        <dbReference type="Proteomes" id="UP000196531"/>
    </source>
</evidence>
<dbReference type="CDD" id="cd06261">
    <property type="entry name" value="TM_PBP2"/>
    <property type="match status" value="1"/>
</dbReference>
<dbReference type="GO" id="GO:0043190">
    <property type="term" value="C:ATP-binding cassette (ABC) transporter complex"/>
    <property type="evidence" value="ECO:0007669"/>
    <property type="project" value="InterPro"/>
</dbReference>
<evidence type="ECO:0000259" key="10">
    <source>
        <dbReference type="PROSITE" id="PS50928"/>
    </source>
</evidence>
<keyword evidence="3 9" id="KW-0813">Transport</keyword>
<dbReference type="PANTHER" id="PTHR30614:SF37">
    <property type="entry name" value="AMINO-ACID ABC TRANSPORTER PERMEASE PROTEIN YHDX-RELATED"/>
    <property type="match status" value="1"/>
</dbReference>
<dbReference type="NCBIfam" id="TIGR01726">
    <property type="entry name" value="HEQRo_perm_3TM"/>
    <property type="match status" value="1"/>
</dbReference>
<organism evidence="11 12">
    <name type="scientific">Halobacteriovorax marinus</name>
    <dbReference type="NCBI Taxonomy" id="97084"/>
    <lineage>
        <taxon>Bacteria</taxon>
        <taxon>Pseudomonadati</taxon>
        <taxon>Bdellovibrionota</taxon>
        <taxon>Bacteriovoracia</taxon>
        <taxon>Bacteriovoracales</taxon>
        <taxon>Halobacteriovoraceae</taxon>
        <taxon>Halobacteriovorax</taxon>
    </lineage>
</organism>
<comment type="subcellular location">
    <subcellularLocation>
        <location evidence="1">Cell inner membrane</location>
        <topology evidence="1">Multi-pass membrane protein</topology>
    </subcellularLocation>
    <subcellularLocation>
        <location evidence="9">Cell membrane</location>
        <topology evidence="9">Multi-pass membrane protein</topology>
    </subcellularLocation>
</comment>
<keyword evidence="6" id="KW-0029">Amino-acid transport</keyword>
<dbReference type="GO" id="GO:0006865">
    <property type="term" value="P:amino acid transport"/>
    <property type="evidence" value="ECO:0007669"/>
    <property type="project" value="UniProtKB-KW"/>
</dbReference>
<keyword evidence="8 9" id="KW-0472">Membrane</keyword>
<gene>
    <name evidence="11" type="ORF">A9Q84_15770</name>
</gene>
<comment type="caution">
    <text evidence="11">The sequence shown here is derived from an EMBL/GenBank/DDBJ whole genome shotgun (WGS) entry which is preliminary data.</text>
</comment>
<dbReference type="Gene3D" id="1.10.3720.10">
    <property type="entry name" value="MetI-like"/>
    <property type="match status" value="1"/>
</dbReference>
<dbReference type="PANTHER" id="PTHR30614">
    <property type="entry name" value="MEMBRANE COMPONENT OF AMINO ACID ABC TRANSPORTER"/>
    <property type="match status" value="1"/>
</dbReference>
<evidence type="ECO:0000256" key="5">
    <source>
        <dbReference type="ARBA" id="ARBA00022692"/>
    </source>
</evidence>
<feature type="transmembrane region" description="Helical" evidence="9">
    <location>
        <begin position="210"/>
        <end position="227"/>
    </location>
</feature>
<reference evidence="12" key="1">
    <citation type="journal article" date="2017" name="Proc. Natl. Acad. Sci. U.S.A.">
        <title>Simulation of Deepwater Horizon oil plume reveals substrate specialization within a complex community of hydrocarbon-degraders.</title>
        <authorList>
            <person name="Hu P."/>
            <person name="Dubinsky E.A."/>
            <person name="Probst A.J."/>
            <person name="Wang J."/>
            <person name="Sieber C.M.K."/>
            <person name="Tom L.M."/>
            <person name="Gardinali P."/>
            <person name="Banfield J.F."/>
            <person name="Atlas R.M."/>
            <person name="Andersen G.L."/>
        </authorList>
    </citation>
    <scope>NUCLEOTIDE SEQUENCE [LARGE SCALE GENOMIC DNA]</scope>
</reference>
<dbReference type="Pfam" id="PF00528">
    <property type="entry name" value="BPD_transp_1"/>
    <property type="match status" value="1"/>
</dbReference>
<proteinExistence type="inferred from homology"/>
<dbReference type="EMBL" id="MAAO01000008">
    <property type="protein sequence ID" value="OUR95297.1"/>
    <property type="molecule type" value="Genomic_DNA"/>
</dbReference>
<evidence type="ECO:0000256" key="6">
    <source>
        <dbReference type="ARBA" id="ARBA00022970"/>
    </source>
</evidence>
<sequence length="382" mass="42397">MNFLKSEKNREYLWQVLFTLSIIAFFTFILRNTQSALDKQGIASGFSFLSQEAGFEIGESIIDFFSDDTYQLALLSGFLNTVKVAFIGNILALALGFIVGVTSLSDNYLVAKLSKFYVESIRNIPLILQLFFWYSIFTEVFPSVRSALNPIGGVYLSNRGLYLVSFSDHWFFNILPLIGILSVVAFFFFKKRSIKSLERTGVARKIFLPTLLFFILVSFALWLVAGLPRELSWPTLAGFNFEGGVHLSPEFSSLLIGLVLYTSAFNAEIVRAGILSVDHGQWEAASSLGLNKNQTLSLIVIPQALRVAIPPLISQVLNLTKNSSLAVAIGYPDFVSVANTSLNITGQAVELVLLIMLVYLSISLSTSLVMNIYNRSVTLKER</sequence>
<name>A0A1Y5F408_9BACT</name>
<dbReference type="InterPro" id="IPR035906">
    <property type="entry name" value="MetI-like_sf"/>
</dbReference>
<evidence type="ECO:0000256" key="4">
    <source>
        <dbReference type="ARBA" id="ARBA00022475"/>
    </source>
</evidence>
<feature type="transmembrane region" description="Helical" evidence="9">
    <location>
        <begin position="170"/>
        <end position="189"/>
    </location>
</feature>
<comment type="similarity">
    <text evidence="2">Belongs to the binding-protein-dependent transport system permease family. HisMQ subfamily.</text>
</comment>
<keyword evidence="5 9" id="KW-0812">Transmembrane</keyword>
<evidence type="ECO:0000256" key="7">
    <source>
        <dbReference type="ARBA" id="ARBA00022989"/>
    </source>
</evidence>
<accession>A0A1Y5F408</accession>
<evidence type="ECO:0000256" key="8">
    <source>
        <dbReference type="ARBA" id="ARBA00023136"/>
    </source>
</evidence>
<evidence type="ECO:0000256" key="1">
    <source>
        <dbReference type="ARBA" id="ARBA00004429"/>
    </source>
</evidence>
<keyword evidence="7 9" id="KW-1133">Transmembrane helix</keyword>
<keyword evidence="4" id="KW-1003">Cell membrane</keyword>
<evidence type="ECO:0000256" key="3">
    <source>
        <dbReference type="ARBA" id="ARBA00022448"/>
    </source>
</evidence>
<evidence type="ECO:0000256" key="2">
    <source>
        <dbReference type="ARBA" id="ARBA00010072"/>
    </source>
</evidence>
<dbReference type="PROSITE" id="PS50928">
    <property type="entry name" value="ABC_TM1"/>
    <property type="match status" value="1"/>
</dbReference>
<dbReference type="InterPro" id="IPR010065">
    <property type="entry name" value="AA_ABC_transptr_permease_3TM"/>
</dbReference>
<dbReference type="InterPro" id="IPR043429">
    <property type="entry name" value="ArtM/GltK/GlnP/TcyL/YhdX-like"/>
</dbReference>
<dbReference type="AlphaFoldDB" id="A0A1Y5F408"/>
<feature type="transmembrane region" description="Helical" evidence="9">
    <location>
        <begin position="351"/>
        <end position="373"/>
    </location>
</feature>
<evidence type="ECO:0000313" key="11">
    <source>
        <dbReference type="EMBL" id="OUR95297.1"/>
    </source>
</evidence>
<feature type="transmembrane region" description="Helical" evidence="9">
    <location>
        <begin position="84"/>
        <end position="104"/>
    </location>
</feature>
<dbReference type="InterPro" id="IPR000515">
    <property type="entry name" value="MetI-like"/>
</dbReference>
<dbReference type="Proteomes" id="UP000196531">
    <property type="component" value="Unassembled WGS sequence"/>
</dbReference>
<feature type="transmembrane region" description="Helical" evidence="9">
    <location>
        <begin position="12"/>
        <end position="30"/>
    </location>
</feature>
<dbReference type="SUPFAM" id="SSF161098">
    <property type="entry name" value="MetI-like"/>
    <property type="match status" value="1"/>
</dbReference>
<feature type="domain" description="ABC transmembrane type-1" evidence="10">
    <location>
        <begin position="78"/>
        <end position="370"/>
    </location>
</feature>
<evidence type="ECO:0000256" key="9">
    <source>
        <dbReference type="RuleBase" id="RU363032"/>
    </source>
</evidence>
<protein>
    <recommendedName>
        <fullName evidence="10">ABC transmembrane type-1 domain-containing protein</fullName>
    </recommendedName>
</protein>
<dbReference type="GO" id="GO:0022857">
    <property type="term" value="F:transmembrane transporter activity"/>
    <property type="evidence" value="ECO:0007669"/>
    <property type="project" value="InterPro"/>
</dbReference>